<feature type="compositionally biased region" description="Pro residues" evidence="1">
    <location>
        <begin position="1"/>
        <end position="18"/>
    </location>
</feature>
<accession>A0A4Z0QLH5</accession>
<dbReference type="Pfam" id="PF00206">
    <property type="entry name" value="Lyase_1"/>
    <property type="match status" value="1"/>
</dbReference>
<dbReference type="EMBL" id="PYKI01000115">
    <property type="protein sequence ID" value="TGE30109.1"/>
    <property type="molecule type" value="Genomic_DNA"/>
</dbReference>
<dbReference type="PANTHER" id="PTHR11444:SF1">
    <property type="entry name" value="FUMARATE HYDRATASE, MITOCHONDRIAL"/>
    <property type="match status" value="1"/>
</dbReference>
<dbReference type="GO" id="GO:0006108">
    <property type="term" value="P:malate metabolic process"/>
    <property type="evidence" value="ECO:0007669"/>
    <property type="project" value="TreeGrafter"/>
</dbReference>
<dbReference type="GO" id="GO:0004333">
    <property type="term" value="F:fumarate hydratase activity"/>
    <property type="evidence" value="ECO:0007669"/>
    <property type="project" value="InterPro"/>
</dbReference>
<evidence type="ECO:0000313" key="3">
    <source>
        <dbReference type="EMBL" id="TGE30109.1"/>
    </source>
</evidence>
<comment type="caution">
    <text evidence="3">The sequence shown here is derived from an EMBL/GenBank/DDBJ whole genome shotgun (WGS) entry which is preliminary data.</text>
</comment>
<evidence type="ECO:0000256" key="1">
    <source>
        <dbReference type="SAM" id="MobiDB-lite"/>
    </source>
</evidence>
<evidence type="ECO:0000259" key="2">
    <source>
        <dbReference type="Pfam" id="PF00206"/>
    </source>
</evidence>
<organism evidence="3 4">
    <name type="scientific">Salmonella enterica subsp. enterica serovar Poona</name>
    <dbReference type="NCBI Taxonomy" id="436295"/>
    <lineage>
        <taxon>Bacteria</taxon>
        <taxon>Pseudomonadati</taxon>
        <taxon>Pseudomonadota</taxon>
        <taxon>Gammaproteobacteria</taxon>
        <taxon>Enterobacterales</taxon>
        <taxon>Enterobacteriaceae</taxon>
        <taxon>Salmonella</taxon>
    </lineage>
</organism>
<name>A0A4Z0QLH5_SALET</name>
<dbReference type="GO" id="GO:0006106">
    <property type="term" value="P:fumarate metabolic process"/>
    <property type="evidence" value="ECO:0007669"/>
    <property type="project" value="InterPro"/>
</dbReference>
<dbReference type="Gene3D" id="1.20.200.10">
    <property type="entry name" value="Fumarase/aspartase (Central domain)"/>
    <property type="match status" value="1"/>
</dbReference>
<dbReference type="InterPro" id="IPR008948">
    <property type="entry name" value="L-Aspartase-like"/>
</dbReference>
<feature type="domain" description="Fumarate lyase N-terminal" evidence="2">
    <location>
        <begin position="25"/>
        <end position="99"/>
    </location>
</feature>
<feature type="non-terminal residue" evidence="3">
    <location>
        <position position="1"/>
    </location>
</feature>
<dbReference type="InterPro" id="IPR022761">
    <property type="entry name" value="Fumarate_lyase_N"/>
</dbReference>
<evidence type="ECO:0000313" key="4">
    <source>
        <dbReference type="Proteomes" id="UP000298196"/>
    </source>
</evidence>
<dbReference type="SUPFAM" id="SSF48557">
    <property type="entry name" value="L-aspartase-like"/>
    <property type="match status" value="1"/>
</dbReference>
<dbReference type="GO" id="GO:0006099">
    <property type="term" value="P:tricarboxylic acid cycle"/>
    <property type="evidence" value="ECO:0007669"/>
    <property type="project" value="TreeGrafter"/>
</dbReference>
<dbReference type="Proteomes" id="UP000298196">
    <property type="component" value="Unassembled WGS sequence"/>
</dbReference>
<dbReference type="PANTHER" id="PTHR11444">
    <property type="entry name" value="ASPARTATEAMMONIA/ARGININOSUCCINATE/ADENYLOSUCCINATE LYASE"/>
    <property type="match status" value="1"/>
</dbReference>
<reference evidence="3 4" key="1">
    <citation type="submission" date="2018-03" db="EMBL/GenBank/DDBJ databases">
        <title>Non-Typhoidal Salmonella genome sequencing and assembly.</title>
        <authorList>
            <person name="Matchawe C."/>
        </authorList>
    </citation>
    <scope>NUCLEOTIDE SEQUENCE [LARGE SCALE GENOMIC DNA]</scope>
    <source>
        <strain evidence="3 4">22sa</strain>
    </source>
</reference>
<keyword evidence="4" id="KW-1185">Reference proteome</keyword>
<sequence>PAPPRPPPLPPRPHPPPHTSAVPPTLRDTSHAPPHLVKLARPHLQDATPLTLGQEISGWVAMLEHNLRHIEHSLPHVAELALGGSAVGTGRKTPAEYDRRG</sequence>
<protein>
    <recommendedName>
        <fullName evidence="2">Fumarate lyase N-terminal domain-containing protein</fullName>
    </recommendedName>
</protein>
<feature type="non-terminal residue" evidence="3">
    <location>
        <position position="101"/>
    </location>
</feature>
<proteinExistence type="predicted"/>
<gene>
    <name evidence="3" type="ORF">C9F07_00790</name>
</gene>
<dbReference type="AlphaFoldDB" id="A0A4Z0QLH5"/>
<dbReference type="InterPro" id="IPR005677">
    <property type="entry name" value="Fum_hydII"/>
</dbReference>
<feature type="region of interest" description="Disordered" evidence="1">
    <location>
        <begin position="1"/>
        <end position="34"/>
    </location>
</feature>